<dbReference type="SUPFAM" id="SSF48695">
    <property type="entry name" value="Multiheme cytochromes"/>
    <property type="match status" value="1"/>
</dbReference>
<keyword evidence="5" id="KW-1185">Reference proteome</keyword>
<feature type="transmembrane region" description="Helical" evidence="2">
    <location>
        <begin position="48"/>
        <end position="67"/>
    </location>
</feature>
<evidence type="ECO:0000259" key="3">
    <source>
        <dbReference type="Pfam" id="PF13435"/>
    </source>
</evidence>
<proteinExistence type="predicted"/>
<dbReference type="Gene3D" id="1.10.1130.10">
    <property type="entry name" value="Flavocytochrome C3, Chain A"/>
    <property type="match status" value="1"/>
</dbReference>
<sequence>MSVSSKNWPELERKSSPGFYAQFTFVAVTGLLTPWLSDASFWIQAIQFSHSILGLVFGVLSLSYLWAHFRKSFGQRRPLVIISGIVVFAGFLGLVFSGSFVAVLGQSERFSWVYSSHEWLAYAVVGMLVVHIALHRVTINSARKKREREIYPSLHKGIARPLISVFVAGIVGISAIVLTNAVTHEPYRTKPVAEPYQYTYGEHPFRPAQTETYHDGFIDERQIGGSQNCAGCHEQIAKQWFASAHRKAASDPAYMTNVSLLAEKKDITATRYCEGCHAPVALLTGELSAGGKHGGIAGSSGNLEGVGCMGCHGISKVVHLKGNGSYEYTPARDYLFQASDNALGEAINRYITKISPQLHRNDLSRDVLSSAEMCATCHAQFMDKEMNDWGWVKMQDEYAAWLDSPFSGQHNTAFSEGNQKQCQDCHMPLEKMDDPSANEDGMVRSHDFPAANTMLAVVDGDQKHLEKTISFLQKNKMQIDIDPPTRTDATQNRMALSEGIRARTETPAYFYLGEEARINVVVSNVGVGHNFPGGTIDINEAWIDFSVLDAEGREVFRSGGLNNENQDVDPQAKFYRSLPVDRKGKHVWKHDLFNMVGHAEKSVIPAGGSDIETYRFGIPTWAKTPLTISARLRYRKLNNQYASWALKDAFVSLPIIDMAYDAIVVPLRKKPESEPISPENLEYVEFSQK</sequence>
<dbReference type="PANTHER" id="PTHR35038">
    <property type="entry name" value="DISSIMILATORY SULFITE REDUCTASE SIRA"/>
    <property type="match status" value="1"/>
</dbReference>
<dbReference type="InterPro" id="IPR016174">
    <property type="entry name" value="Di-haem_cyt_TM"/>
</dbReference>
<dbReference type="Pfam" id="PF13435">
    <property type="entry name" value="Cytochrome_C554"/>
    <property type="match status" value="1"/>
</dbReference>
<keyword evidence="2" id="KW-0472">Membrane</keyword>
<feature type="transmembrane region" description="Helical" evidence="2">
    <location>
        <begin position="79"/>
        <end position="104"/>
    </location>
</feature>
<dbReference type="RefSeq" id="WP_206644778.1">
    <property type="nucleotide sequence ID" value="NZ_CP071247.1"/>
</dbReference>
<gene>
    <name evidence="4" type="ORF">LPB19_03740</name>
</gene>
<feature type="domain" description="Cytochrome c-552/4" evidence="3">
    <location>
        <begin position="229"/>
        <end position="313"/>
    </location>
</feature>
<evidence type="ECO:0000313" key="5">
    <source>
        <dbReference type="Proteomes" id="UP000663555"/>
    </source>
</evidence>
<reference evidence="4 5" key="1">
    <citation type="submission" date="2021-03" db="EMBL/GenBank/DDBJ databases">
        <title>Genome sequencing of Marinobacter sp. LPB0319.</title>
        <authorList>
            <person name="Kim J."/>
        </authorList>
    </citation>
    <scope>NUCLEOTIDE SEQUENCE [LARGE SCALE GENOMIC DNA]</scope>
    <source>
        <strain evidence="4 5">LPB0319</strain>
    </source>
</reference>
<organism evidence="4 5">
    <name type="scientific">Marinobacter salinisoli</name>
    <dbReference type="NCBI Taxonomy" id="2769486"/>
    <lineage>
        <taxon>Bacteria</taxon>
        <taxon>Pseudomonadati</taxon>
        <taxon>Pseudomonadota</taxon>
        <taxon>Gammaproteobacteria</taxon>
        <taxon>Pseudomonadales</taxon>
        <taxon>Marinobacteraceae</taxon>
        <taxon>Marinobacter</taxon>
    </lineage>
</organism>
<dbReference type="Proteomes" id="UP000663555">
    <property type="component" value="Chromosome"/>
</dbReference>
<protein>
    <recommendedName>
        <fullName evidence="3">Cytochrome c-552/4 domain-containing protein</fullName>
    </recommendedName>
</protein>
<evidence type="ECO:0000256" key="1">
    <source>
        <dbReference type="ARBA" id="ARBA00022729"/>
    </source>
</evidence>
<dbReference type="InterPro" id="IPR051829">
    <property type="entry name" value="Multiheme_Cytochr_ET"/>
</dbReference>
<dbReference type="InterPro" id="IPR023155">
    <property type="entry name" value="Cyt_c-552/4"/>
</dbReference>
<feature type="transmembrane region" description="Helical" evidence="2">
    <location>
        <begin position="20"/>
        <end position="36"/>
    </location>
</feature>
<dbReference type="InterPro" id="IPR036280">
    <property type="entry name" value="Multihaem_cyt_sf"/>
</dbReference>
<feature type="transmembrane region" description="Helical" evidence="2">
    <location>
        <begin position="158"/>
        <end position="178"/>
    </location>
</feature>
<keyword evidence="2" id="KW-1133">Transmembrane helix</keyword>
<accession>A0ABX7MTP3</accession>
<keyword evidence="2" id="KW-0812">Transmembrane</keyword>
<keyword evidence="1" id="KW-0732">Signal</keyword>
<dbReference type="EMBL" id="CP071247">
    <property type="protein sequence ID" value="QSP95539.1"/>
    <property type="molecule type" value="Genomic_DNA"/>
</dbReference>
<dbReference type="PANTHER" id="PTHR35038:SF8">
    <property type="entry name" value="C-TYPE POLYHEME CYTOCHROME OMCC"/>
    <property type="match status" value="1"/>
</dbReference>
<name>A0ABX7MTP3_9GAMM</name>
<dbReference type="SUPFAM" id="SSF81342">
    <property type="entry name" value="Transmembrane di-heme cytochromes"/>
    <property type="match status" value="1"/>
</dbReference>
<feature type="transmembrane region" description="Helical" evidence="2">
    <location>
        <begin position="119"/>
        <end position="137"/>
    </location>
</feature>
<evidence type="ECO:0000256" key="2">
    <source>
        <dbReference type="SAM" id="Phobius"/>
    </source>
</evidence>
<evidence type="ECO:0000313" key="4">
    <source>
        <dbReference type="EMBL" id="QSP95539.1"/>
    </source>
</evidence>